<dbReference type="Gene3D" id="3.90.190.10">
    <property type="entry name" value="Protein tyrosine phosphatase superfamily"/>
    <property type="match status" value="2"/>
</dbReference>
<evidence type="ECO:0000259" key="1">
    <source>
        <dbReference type="PROSITE" id="PS50055"/>
    </source>
</evidence>
<feature type="domain" description="Tyrosine specific protein phosphatases" evidence="2">
    <location>
        <begin position="478"/>
        <end position="551"/>
    </location>
</feature>
<dbReference type="GO" id="GO:0004725">
    <property type="term" value="F:protein tyrosine phosphatase activity"/>
    <property type="evidence" value="ECO:0007669"/>
    <property type="project" value="InterPro"/>
</dbReference>
<dbReference type="STRING" id="131310.A0A0N4ZQA9"/>
<dbReference type="SUPFAM" id="SSF52799">
    <property type="entry name" value="(Phosphotyrosine protein) phosphatases II"/>
    <property type="match status" value="2"/>
</dbReference>
<dbReference type="InterPro" id="IPR029021">
    <property type="entry name" value="Prot-tyrosine_phosphatase-like"/>
</dbReference>
<feature type="domain" description="Tyrosine-protein phosphatase" evidence="1">
    <location>
        <begin position="49"/>
        <end position="249"/>
    </location>
</feature>
<dbReference type="InterPro" id="IPR000387">
    <property type="entry name" value="Tyr_Pase_dom"/>
</dbReference>
<dbReference type="Pfam" id="PF00102">
    <property type="entry name" value="Y_phosphatase"/>
    <property type="match status" value="2"/>
</dbReference>
<dbReference type="AlphaFoldDB" id="A0A0N4ZQA9"/>
<proteinExistence type="predicted"/>
<protein>
    <submittedName>
        <fullName evidence="4">TYR_PHOSPHATASE_2 domain-containing protein</fullName>
    </submittedName>
</protein>
<evidence type="ECO:0000259" key="2">
    <source>
        <dbReference type="PROSITE" id="PS50056"/>
    </source>
</evidence>
<dbReference type="InterPro" id="IPR000242">
    <property type="entry name" value="PTP_cat"/>
</dbReference>
<dbReference type="PANTHER" id="PTHR46163">
    <property type="entry name" value="TYROSINE-PROTEIN PHOSPHATASE-RELATED"/>
    <property type="match status" value="1"/>
</dbReference>
<dbReference type="WBParaSite" id="PTRK_0001070900.1">
    <property type="protein sequence ID" value="PTRK_0001070900.1"/>
    <property type="gene ID" value="PTRK_0001070900"/>
</dbReference>
<dbReference type="PROSITE" id="PS50055">
    <property type="entry name" value="TYR_PHOSPHATASE_PTP"/>
    <property type="match status" value="2"/>
</dbReference>
<evidence type="ECO:0000313" key="4">
    <source>
        <dbReference type="WBParaSite" id="PTRK_0001070900.1"/>
    </source>
</evidence>
<evidence type="ECO:0000313" key="3">
    <source>
        <dbReference type="Proteomes" id="UP000038045"/>
    </source>
</evidence>
<dbReference type="PROSITE" id="PS50056">
    <property type="entry name" value="TYR_PHOSPHATASE_2"/>
    <property type="match status" value="1"/>
</dbReference>
<reference evidence="4" key="1">
    <citation type="submission" date="2017-02" db="UniProtKB">
        <authorList>
            <consortium name="WormBaseParasite"/>
        </authorList>
    </citation>
    <scope>IDENTIFICATION</scope>
</reference>
<sequence>MGTNVFNVFKSYSEGPISQRRILPNVTIELTIRNHPHFSADALLLWKTLNGTTYKVDDKGYIFITGQEPNYSDSIMFWRCIKSEQIGLILMICDDKELCDRSITSAIPKNKGKINGIEFINIQTYDYNIPNVSIQIIEYSLDDDITTYTVIYAIMNKWSANCVPENPVYFVNVHDSLLSLSKTKKIFIYSKNGEGRANLFACYSHFCNLVPKLDYMDPLTILFSLRVDNKLPFHNELQYSFLYITVGYVLFKNIPIIDKDIVKDVCDKFSNLKETFYLKEEICAKESNEITSPQQWWNIFLKNDIFAYSASLFKVDPPRERAMFQGHYVNINKSRSKNNYCYDKTRIVLKCKKNKYDNFYNASWISHKSMNQKYILGESPTFDTMSEFLELIIQENVPLLITPDYYIEDMNNLFPASNKESKFYGNFKLTCEQQYTPIKIEGCFVVRYSVTFSKTNEKHIFDQIQYRRWGNKLLPTEFDLLTSLVDITTKIPNNNPIFVHCIDGWSNSGTFVFVHYMINRIQAEHNVSPSNIIEELRKQRYGIGAIAHQLAYALLTVGSILIKRNIISDKISRSDYIMAKYIFKEFTKTLLRIPHDFNKKLE</sequence>
<organism evidence="3 4">
    <name type="scientific">Parastrongyloides trichosuri</name>
    <name type="common">Possum-specific nematode worm</name>
    <dbReference type="NCBI Taxonomy" id="131310"/>
    <lineage>
        <taxon>Eukaryota</taxon>
        <taxon>Metazoa</taxon>
        <taxon>Ecdysozoa</taxon>
        <taxon>Nematoda</taxon>
        <taxon>Chromadorea</taxon>
        <taxon>Rhabditida</taxon>
        <taxon>Tylenchina</taxon>
        <taxon>Panagrolaimomorpha</taxon>
        <taxon>Strongyloidoidea</taxon>
        <taxon>Strongyloididae</taxon>
        <taxon>Parastrongyloides</taxon>
    </lineage>
</organism>
<name>A0A0N4ZQA9_PARTI</name>
<dbReference type="SMART" id="SM00404">
    <property type="entry name" value="PTPc_motif"/>
    <property type="match status" value="1"/>
</dbReference>
<dbReference type="SMART" id="SM00194">
    <property type="entry name" value="PTPc"/>
    <property type="match status" value="1"/>
</dbReference>
<keyword evidence="3" id="KW-1185">Reference proteome</keyword>
<feature type="domain" description="Tyrosine-protein phosphatase" evidence="1">
    <location>
        <begin position="330"/>
        <end position="560"/>
    </location>
</feature>
<dbReference type="PRINTS" id="PR00700">
    <property type="entry name" value="PRTYPHPHTASE"/>
</dbReference>
<dbReference type="InterPro" id="IPR003595">
    <property type="entry name" value="Tyr_Pase_cat"/>
</dbReference>
<accession>A0A0N4ZQA9</accession>
<dbReference type="Proteomes" id="UP000038045">
    <property type="component" value="Unplaced"/>
</dbReference>
<dbReference type="InterPro" id="IPR052782">
    <property type="entry name" value="Oocyte-zygote_transition_reg"/>
</dbReference>